<dbReference type="Proteomes" id="UP000019149">
    <property type="component" value="Unassembled WGS sequence"/>
</dbReference>
<dbReference type="EMBL" id="APAU02000046">
    <property type="protein sequence ID" value="EUB59305.1"/>
    <property type="molecule type" value="Genomic_DNA"/>
</dbReference>
<name>W6UDB0_ECHGR</name>
<dbReference type="RefSeq" id="XP_024350501.1">
    <property type="nucleotide sequence ID" value="XM_024495038.1"/>
</dbReference>
<reference evidence="1 2" key="1">
    <citation type="journal article" date="2013" name="Nat. Genet.">
        <title>The genome of the hydatid tapeworm Echinococcus granulosus.</title>
        <authorList>
            <person name="Zheng H."/>
            <person name="Zhang W."/>
            <person name="Zhang L."/>
            <person name="Zhang Z."/>
            <person name="Li J."/>
            <person name="Lu G."/>
            <person name="Zhu Y."/>
            <person name="Wang Y."/>
            <person name="Huang Y."/>
            <person name="Liu J."/>
            <person name="Kang H."/>
            <person name="Chen J."/>
            <person name="Wang L."/>
            <person name="Chen A."/>
            <person name="Yu S."/>
            <person name="Gao Z."/>
            <person name="Jin L."/>
            <person name="Gu W."/>
            <person name="Wang Z."/>
            <person name="Zhao L."/>
            <person name="Shi B."/>
            <person name="Wen H."/>
            <person name="Lin R."/>
            <person name="Jones M.K."/>
            <person name="Brejova B."/>
            <person name="Vinar T."/>
            <person name="Zhao G."/>
            <person name="McManus D.P."/>
            <person name="Chen Z."/>
            <person name="Zhou Y."/>
            <person name="Wang S."/>
        </authorList>
    </citation>
    <scope>NUCLEOTIDE SEQUENCE [LARGE SCALE GENOMIC DNA]</scope>
</reference>
<dbReference type="GeneID" id="36341504"/>
<organism evidence="1 2">
    <name type="scientific">Echinococcus granulosus</name>
    <name type="common">Hydatid tapeworm</name>
    <dbReference type="NCBI Taxonomy" id="6210"/>
    <lineage>
        <taxon>Eukaryota</taxon>
        <taxon>Metazoa</taxon>
        <taxon>Spiralia</taxon>
        <taxon>Lophotrochozoa</taxon>
        <taxon>Platyhelminthes</taxon>
        <taxon>Cestoda</taxon>
        <taxon>Eucestoda</taxon>
        <taxon>Cyclophyllidea</taxon>
        <taxon>Taeniidae</taxon>
        <taxon>Echinococcus</taxon>
        <taxon>Echinococcus granulosus group</taxon>
    </lineage>
</organism>
<sequence length="235" mass="27522">MNIAFFSSFLRLVEDMIVDQFFLRHFTSSPLAFFHGSVVCILASKRFQSVLLHLSFTHLGHLDHICSSLLHVNHYSLWKFLSIKLFDLAVSTLCVHYFMSQGKICPHINLNQVEADLPFLLVFGVSCNIVPRNYLLAARFMRIFYFVWNEFGLKNFLLHFSKQGGMRLYSKCAWRYGKILLNPNRKGFQQYSLVAQCWILFWAWATYAEHAITKSKENGCTNTIVIKKIYDMYFK</sequence>
<keyword evidence="2" id="KW-1185">Reference proteome</keyword>
<gene>
    <name evidence="1" type="ORF">EGR_05789</name>
</gene>
<dbReference type="AlphaFoldDB" id="W6UDB0"/>
<proteinExistence type="predicted"/>
<comment type="caution">
    <text evidence="1">The sequence shown here is derived from an EMBL/GenBank/DDBJ whole genome shotgun (WGS) entry which is preliminary data.</text>
</comment>
<evidence type="ECO:0000313" key="1">
    <source>
        <dbReference type="EMBL" id="EUB59305.1"/>
    </source>
</evidence>
<dbReference type="CTD" id="36341504"/>
<evidence type="ECO:0000313" key="2">
    <source>
        <dbReference type="Proteomes" id="UP000019149"/>
    </source>
</evidence>
<dbReference type="KEGG" id="egl:EGR_05789"/>
<protein>
    <submittedName>
        <fullName evidence="1">Uncharacterized protein</fullName>
    </submittedName>
</protein>
<accession>W6UDB0</accession>